<evidence type="ECO:0000313" key="3">
    <source>
        <dbReference type="EMBL" id="MBI3128129.1"/>
    </source>
</evidence>
<dbReference type="SMART" id="SM00966">
    <property type="entry name" value="SpoVT_AbrB"/>
    <property type="match status" value="1"/>
</dbReference>
<organism evidence="3 4">
    <name type="scientific">Tectimicrobiota bacterium</name>
    <dbReference type="NCBI Taxonomy" id="2528274"/>
    <lineage>
        <taxon>Bacteria</taxon>
        <taxon>Pseudomonadati</taxon>
        <taxon>Nitrospinota/Tectimicrobiota group</taxon>
        <taxon>Candidatus Tectimicrobiota</taxon>
    </lineage>
</organism>
<dbReference type="InterPro" id="IPR037914">
    <property type="entry name" value="SpoVT-AbrB_sf"/>
</dbReference>
<dbReference type="EMBL" id="JACPUR010000024">
    <property type="protein sequence ID" value="MBI3128129.1"/>
    <property type="molecule type" value="Genomic_DNA"/>
</dbReference>
<dbReference type="Gene3D" id="2.10.260.10">
    <property type="match status" value="1"/>
</dbReference>
<dbReference type="AlphaFoldDB" id="A0A932HYN4"/>
<dbReference type="GO" id="GO:0003677">
    <property type="term" value="F:DNA binding"/>
    <property type="evidence" value="ECO:0007669"/>
    <property type="project" value="UniProtKB-KW"/>
</dbReference>
<dbReference type="InterPro" id="IPR013432">
    <property type="entry name" value="Doc_partner"/>
</dbReference>
<evidence type="ECO:0000313" key="4">
    <source>
        <dbReference type="Proteomes" id="UP000782312"/>
    </source>
</evidence>
<protein>
    <submittedName>
        <fullName evidence="3">AbrB/MazE/SpoVT family DNA-binding domain-containing protein</fullName>
    </submittedName>
</protein>
<dbReference type="Proteomes" id="UP000782312">
    <property type="component" value="Unassembled WGS sequence"/>
</dbReference>
<accession>A0A932HYN4</accession>
<dbReference type="NCBIfam" id="TIGR02609">
    <property type="entry name" value="doc_partner"/>
    <property type="match status" value="1"/>
</dbReference>
<dbReference type="Pfam" id="PF04014">
    <property type="entry name" value="MazE_antitoxin"/>
    <property type="match status" value="1"/>
</dbReference>
<gene>
    <name evidence="3" type="ORF">HYZ11_11040</name>
</gene>
<dbReference type="SUPFAM" id="SSF89447">
    <property type="entry name" value="AbrB/MazE/MraZ-like"/>
    <property type="match status" value="1"/>
</dbReference>
<proteinExistence type="predicted"/>
<sequence length="99" mass="11028">MPSTRTKAAKPKAAKRKAKKASPARKDTVKLRKVGGSLGVILPKEALDALNLKEGDEMFLHSTPEGVKLTPYDPTFAEVMESTHDYMRRHRNALRELAK</sequence>
<feature type="compositionally biased region" description="Basic residues" evidence="1">
    <location>
        <begin position="7"/>
        <end position="23"/>
    </location>
</feature>
<name>A0A932HYN4_UNCTE</name>
<keyword evidence="3" id="KW-0238">DNA-binding</keyword>
<evidence type="ECO:0000259" key="2">
    <source>
        <dbReference type="SMART" id="SM00966"/>
    </source>
</evidence>
<reference evidence="3" key="1">
    <citation type="submission" date="2020-07" db="EMBL/GenBank/DDBJ databases">
        <title>Huge and variable diversity of episymbiotic CPR bacteria and DPANN archaea in groundwater ecosystems.</title>
        <authorList>
            <person name="He C.Y."/>
            <person name="Keren R."/>
            <person name="Whittaker M."/>
            <person name="Farag I.F."/>
            <person name="Doudna J."/>
            <person name="Cate J.H.D."/>
            <person name="Banfield J.F."/>
        </authorList>
    </citation>
    <scope>NUCLEOTIDE SEQUENCE</scope>
    <source>
        <strain evidence="3">NC_groundwater_763_Ag_S-0.2um_68_21</strain>
    </source>
</reference>
<feature type="region of interest" description="Disordered" evidence="1">
    <location>
        <begin position="1"/>
        <end position="28"/>
    </location>
</feature>
<feature type="domain" description="SpoVT-AbrB" evidence="2">
    <location>
        <begin position="32"/>
        <end position="77"/>
    </location>
</feature>
<dbReference type="InterPro" id="IPR007159">
    <property type="entry name" value="SpoVT-AbrB_dom"/>
</dbReference>
<comment type="caution">
    <text evidence="3">The sequence shown here is derived from an EMBL/GenBank/DDBJ whole genome shotgun (WGS) entry which is preliminary data.</text>
</comment>
<evidence type="ECO:0000256" key="1">
    <source>
        <dbReference type="SAM" id="MobiDB-lite"/>
    </source>
</evidence>